<reference evidence="1 2" key="1">
    <citation type="journal article" date="2020" name="ISME J.">
        <title>Comparative genomics reveals insights into cyanobacterial evolution and habitat adaptation.</title>
        <authorList>
            <person name="Chen M.Y."/>
            <person name="Teng W.K."/>
            <person name="Zhao L."/>
            <person name="Hu C.X."/>
            <person name="Zhou Y.K."/>
            <person name="Han B.P."/>
            <person name="Song L.R."/>
            <person name="Shu W.S."/>
        </authorList>
    </citation>
    <scope>NUCLEOTIDE SEQUENCE [LARGE SCALE GENOMIC DNA]</scope>
    <source>
        <strain evidence="1 2">FACHB-723</strain>
    </source>
</reference>
<accession>A0ABR7ZTP8</accession>
<organism evidence="1 2">
    <name type="scientific">Pseudanabaena mucicola FACHB-723</name>
    <dbReference type="NCBI Taxonomy" id="2692860"/>
    <lineage>
        <taxon>Bacteria</taxon>
        <taxon>Bacillati</taxon>
        <taxon>Cyanobacteriota</taxon>
        <taxon>Cyanophyceae</taxon>
        <taxon>Pseudanabaenales</taxon>
        <taxon>Pseudanabaenaceae</taxon>
        <taxon>Pseudanabaena</taxon>
    </lineage>
</organism>
<evidence type="ECO:0000313" key="1">
    <source>
        <dbReference type="EMBL" id="MBD2187162.1"/>
    </source>
</evidence>
<proteinExistence type="predicted"/>
<keyword evidence="2" id="KW-1185">Reference proteome</keyword>
<comment type="caution">
    <text evidence="1">The sequence shown here is derived from an EMBL/GenBank/DDBJ whole genome shotgun (WGS) entry which is preliminary data.</text>
</comment>
<evidence type="ECO:0000313" key="2">
    <source>
        <dbReference type="Proteomes" id="UP000642094"/>
    </source>
</evidence>
<protein>
    <recommendedName>
        <fullName evidence="3">CsbD family protein</fullName>
    </recommendedName>
</protein>
<dbReference type="Proteomes" id="UP000642094">
    <property type="component" value="Unassembled WGS sequence"/>
</dbReference>
<name>A0ABR7ZTP8_9CYAN</name>
<gene>
    <name evidence="1" type="ORF">H6F41_03255</name>
</gene>
<dbReference type="EMBL" id="JACJQB010000003">
    <property type="protein sequence ID" value="MBD2187162.1"/>
    <property type="molecule type" value="Genomic_DNA"/>
</dbReference>
<evidence type="ECO:0008006" key="3">
    <source>
        <dbReference type="Google" id="ProtNLM"/>
    </source>
</evidence>
<sequence length="82" mass="8442">MSEEQKSGLGGFVSDLQEKAGEVAENVKGKVEDVVGKENVQKVSDVLNTDVGAIAKDSASKAVHGLENLTGRDIDGDGKVGS</sequence>
<dbReference type="RefSeq" id="WP_190402049.1">
    <property type="nucleotide sequence ID" value="NZ_JACJQB010000003.1"/>
</dbReference>